<name>A0A6C0I9R9_9ZZZZ</name>
<dbReference type="PANTHER" id="PTHR22916">
    <property type="entry name" value="GLYCOSYLTRANSFERASE"/>
    <property type="match status" value="1"/>
</dbReference>
<dbReference type="Gene3D" id="3.90.550.10">
    <property type="entry name" value="Spore Coat Polysaccharide Biosynthesis Protein SpsA, Chain A"/>
    <property type="match status" value="1"/>
</dbReference>
<dbReference type="AlphaFoldDB" id="A0A6C0I9R9"/>
<dbReference type="CDD" id="cd00761">
    <property type="entry name" value="Glyco_tranf_GTA_type"/>
    <property type="match status" value="1"/>
</dbReference>
<reference evidence="2" key="1">
    <citation type="journal article" date="2020" name="Nature">
        <title>Giant virus diversity and host interactions through global metagenomics.</title>
        <authorList>
            <person name="Schulz F."/>
            <person name="Roux S."/>
            <person name="Paez-Espino D."/>
            <person name="Jungbluth S."/>
            <person name="Walsh D.A."/>
            <person name="Denef V.J."/>
            <person name="McMahon K.D."/>
            <person name="Konstantinidis K.T."/>
            <person name="Eloe-Fadrosh E.A."/>
            <person name="Kyrpides N.C."/>
            <person name="Woyke T."/>
        </authorList>
    </citation>
    <scope>NUCLEOTIDE SEQUENCE</scope>
    <source>
        <strain evidence="2">GVMAG-M-3300023184-62</strain>
    </source>
</reference>
<dbReference type="SUPFAM" id="SSF53448">
    <property type="entry name" value="Nucleotide-diphospho-sugar transferases"/>
    <property type="match status" value="1"/>
</dbReference>
<proteinExistence type="predicted"/>
<sequence length="239" mass="27722">MASTKPFVSVVTPTYNRRKFIPTLIDIYTAQTYPKDRMEWIILDDGTDKVGDLITSLTKHIPNVRYISLDTKTNIGAKRNILNKQAKGDIIICMDDDDYYLPERIAYTVLMFNRNPKVELAGCSEIYMYYTDIGEIYKFGPYSATHATNGTLAFRRSYLKTHIHDESVTHAEEKSFLDGFQNPTIQLDCLKIMLVMSHSENTFDKIKFREKPSPFVKKTEMKIKYFIKDKSIRDFFTSA</sequence>
<dbReference type="Pfam" id="PF00535">
    <property type="entry name" value="Glycos_transf_2"/>
    <property type="match status" value="1"/>
</dbReference>
<evidence type="ECO:0000259" key="1">
    <source>
        <dbReference type="Pfam" id="PF00535"/>
    </source>
</evidence>
<dbReference type="InterPro" id="IPR001173">
    <property type="entry name" value="Glyco_trans_2-like"/>
</dbReference>
<protein>
    <recommendedName>
        <fullName evidence="1">Glycosyltransferase 2-like domain-containing protein</fullName>
    </recommendedName>
</protein>
<dbReference type="InterPro" id="IPR029044">
    <property type="entry name" value="Nucleotide-diphossugar_trans"/>
</dbReference>
<dbReference type="PANTHER" id="PTHR22916:SF3">
    <property type="entry name" value="UDP-GLCNAC:BETAGAL BETA-1,3-N-ACETYLGLUCOSAMINYLTRANSFERASE-LIKE PROTEIN 1"/>
    <property type="match status" value="1"/>
</dbReference>
<organism evidence="2">
    <name type="scientific">viral metagenome</name>
    <dbReference type="NCBI Taxonomy" id="1070528"/>
    <lineage>
        <taxon>unclassified sequences</taxon>
        <taxon>metagenomes</taxon>
        <taxon>organismal metagenomes</taxon>
    </lineage>
</organism>
<feature type="domain" description="Glycosyltransferase 2-like" evidence="1">
    <location>
        <begin position="9"/>
        <end position="121"/>
    </location>
</feature>
<dbReference type="GO" id="GO:0016758">
    <property type="term" value="F:hexosyltransferase activity"/>
    <property type="evidence" value="ECO:0007669"/>
    <property type="project" value="UniProtKB-ARBA"/>
</dbReference>
<accession>A0A6C0I9R9</accession>
<evidence type="ECO:0000313" key="2">
    <source>
        <dbReference type="EMBL" id="QHT89778.1"/>
    </source>
</evidence>
<dbReference type="EMBL" id="MN740152">
    <property type="protein sequence ID" value="QHT89778.1"/>
    <property type="molecule type" value="Genomic_DNA"/>
</dbReference>